<comment type="caution">
    <text evidence="1">The sequence shown here is derived from an EMBL/GenBank/DDBJ whole genome shotgun (WGS) entry which is preliminary data.</text>
</comment>
<evidence type="ECO:0000313" key="1">
    <source>
        <dbReference type="EMBL" id="TVT53777.1"/>
    </source>
</evidence>
<gene>
    <name evidence="1" type="ORF">FNH05_11360</name>
</gene>
<reference evidence="1 2" key="1">
    <citation type="submission" date="2019-07" db="EMBL/GenBank/DDBJ databases">
        <authorList>
            <person name="Duangmal K."/>
            <person name="Teo W.F.A."/>
        </authorList>
    </citation>
    <scope>NUCLEOTIDE SEQUENCE [LARGE SCALE GENOMIC DNA]</scope>
    <source>
        <strain evidence="1 2">TBRC 6029</strain>
    </source>
</reference>
<keyword evidence="2" id="KW-1185">Reference proteome</keyword>
<accession>A0A558CYE1</accession>
<name>A0A558CYE1_9PSEU</name>
<protein>
    <submittedName>
        <fullName evidence="1">Uncharacterized protein</fullName>
    </submittedName>
</protein>
<reference evidence="1 2" key="2">
    <citation type="submission" date="2019-08" db="EMBL/GenBank/DDBJ databases">
        <title>Amycolatopsis acidicola sp. nov., isolated from peat swamp forest soil.</title>
        <authorList>
            <person name="Srisuk N."/>
        </authorList>
    </citation>
    <scope>NUCLEOTIDE SEQUENCE [LARGE SCALE GENOMIC DNA]</scope>
    <source>
        <strain evidence="1 2">TBRC 6029</strain>
    </source>
</reference>
<dbReference type="RefSeq" id="WP_144587313.1">
    <property type="nucleotide sequence ID" value="NZ_VJWX01000083.1"/>
</dbReference>
<dbReference type="OrthoDB" id="155520at2"/>
<dbReference type="EMBL" id="VJWX01000083">
    <property type="protein sequence ID" value="TVT53777.1"/>
    <property type="molecule type" value="Genomic_DNA"/>
</dbReference>
<organism evidence="1 2">
    <name type="scientific">Amycolatopsis rhizosphaerae</name>
    <dbReference type="NCBI Taxonomy" id="2053003"/>
    <lineage>
        <taxon>Bacteria</taxon>
        <taxon>Bacillati</taxon>
        <taxon>Actinomycetota</taxon>
        <taxon>Actinomycetes</taxon>
        <taxon>Pseudonocardiales</taxon>
        <taxon>Pseudonocardiaceae</taxon>
        <taxon>Amycolatopsis</taxon>
    </lineage>
</organism>
<dbReference type="AlphaFoldDB" id="A0A558CYE1"/>
<dbReference type="Proteomes" id="UP000320011">
    <property type="component" value="Unassembled WGS sequence"/>
</dbReference>
<evidence type="ECO:0000313" key="2">
    <source>
        <dbReference type="Proteomes" id="UP000320011"/>
    </source>
</evidence>
<sequence>MPEEPLFHAAPEDRLDAALRQGTHRERVHDQFELSASPSVQGSPHLFLADGRNLRNPGIRFRWSAP</sequence>
<proteinExistence type="predicted"/>